<name>A0A2P2JD84_RHIMU</name>
<dbReference type="AlphaFoldDB" id="A0A2P2JD84"/>
<feature type="region of interest" description="Disordered" evidence="1">
    <location>
        <begin position="108"/>
        <end position="128"/>
    </location>
</feature>
<protein>
    <submittedName>
        <fullName evidence="2">Uncharacterized protein</fullName>
    </submittedName>
</protein>
<organism evidence="2">
    <name type="scientific">Rhizophora mucronata</name>
    <name type="common">Asiatic mangrove</name>
    <dbReference type="NCBI Taxonomy" id="61149"/>
    <lineage>
        <taxon>Eukaryota</taxon>
        <taxon>Viridiplantae</taxon>
        <taxon>Streptophyta</taxon>
        <taxon>Embryophyta</taxon>
        <taxon>Tracheophyta</taxon>
        <taxon>Spermatophyta</taxon>
        <taxon>Magnoliopsida</taxon>
        <taxon>eudicotyledons</taxon>
        <taxon>Gunneridae</taxon>
        <taxon>Pentapetalae</taxon>
        <taxon>rosids</taxon>
        <taxon>fabids</taxon>
        <taxon>Malpighiales</taxon>
        <taxon>Rhizophoraceae</taxon>
        <taxon>Rhizophora</taxon>
    </lineage>
</organism>
<proteinExistence type="predicted"/>
<feature type="region of interest" description="Disordered" evidence="1">
    <location>
        <begin position="56"/>
        <end position="88"/>
    </location>
</feature>
<dbReference type="PANTHER" id="PTHR35099:SF2">
    <property type="entry name" value="OS02G0182700 PROTEIN"/>
    <property type="match status" value="1"/>
</dbReference>
<feature type="compositionally biased region" description="Basic and acidic residues" evidence="1">
    <location>
        <begin position="60"/>
        <end position="69"/>
    </location>
</feature>
<accession>A0A2P2JD84</accession>
<evidence type="ECO:0000313" key="2">
    <source>
        <dbReference type="EMBL" id="MBW91432.1"/>
    </source>
</evidence>
<reference evidence="2" key="1">
    <citation type="submission" date="2018-02" db="EMBL/GenBank/DDBJ databases">
        <title>Rhizophora mucronata_Transcriptome.</title>
        <authorList>
            <person name="Meera S.P."/>
            <person name="Sreeshan A."/>
            <person name="Augustine A."/>
        </authorList>
    </citation>
    <scope>NUCLEOTIDE SEQUENCE</scope>
    <source>
        <tissue evidence="2">Leaf</tissue>
    </source>
</reference>
<evidence type="ECO:0000256" key="1">
    <source>
        <dbReference type="SAM" id="MobiDB-lite"/>
    </source>
</evidence>
<sequence length="256" mass="28746">MMMAKDKWVRAAMRDDSMVVQLLVRLKQAQATPPALIPLRWGIRLPRSRTTTAASARCAVDSRKKDGESSTRCSPTTPLSWSSSGGAASPSLIVDDFEEISRRDNYSPSSFRSKVTATTKRSRRKKTFDELKEEESSLLKERVYLKKELATLHATSEEHRARNENLKKLKLDLILHSTENSNLPFDKPAIEFSHGESPSLSHIPSTLRTHAKGEELVDFSEGHKAVSNHDRCFWLPDLNSMPSEEDSSMETECGTS</sequence>
<dbReference type="EMBL" id="GGEC01010949">
    <property type="protein sequence ID" value="MBW91432.1"/>
    <property type="molecule type" value="Transcribed_RNA"/>
</dbReference>
<dbReference type="PANTHER" id="PTHR35099">
    <property type="entry name" value="OS02G0182700 PROTEIN"/>
    <property type="match status" value="1"/>
</dbReference>
<feature type="compositionally biased region" description="Low complexity" evidence="1">
    <location>
        <begin position="78"/>
        <end position="88"/>
    </location>
</feature>